<keyword evidence="1" id="KW-0472">Membrane</keyword>
<evidence type="ECO:0000256" key="1">
    <source>
        <dbReference type="SAM" id="Phobius"/>
    </source>
</evidence>
<dbReference type="EMBL" id="JACHEJ010000004">
    <property type="protein sequence ID" value="MBB6180184.1"/>
    <property type="molecule type" value="Genomic_DNA"/>
</dbReference>
<evidence type="ECO:0008006" key="4">
    <source>
        <dbReference type="Google" id="ProtNLM"/>
    </source>
</evidence>
<feature type="transmembrane region" description="Helical" evidence="1">
    <location>
        <begin position="20"/>
        <end position="46"/>
    </location>
</feature>
<feature type="transmembrane region" description="Helical" evidence="1">
    <location>
        <begin position="53"/>
        <end position="72"/>
    </location>
</feature>
<dbReference type="RefSeq" id="WP_077549292.1">
    <property type="nucleotide sequence ID" value="NZ_CANLQM010000002.1"/>
</dbReference>
<feature type="transmembrane region" description="Helical" evidence="1">
    <location>
        <begin position="78"/>
        <end position="96"/>
    </location>
</feature>
<evidence type="ECO:0000313" key="3">
    <source>
        <dbReference type="Proteomes" id="UP000535501"/>
    </source>
</evidence>
<evidence type="ECO:0000313" key="2">
    <source>
        <dbReference type="EMBL" id="MBB6180184.1"/>
    </source>
</evidence>
<name>A0A7X0DEI9_9HYPH</name>
<reference evidence="2 3" key="1">
    <citation type="submission" date="2020-08" db="EMBL/GenBank/DDBJ databases">
        <title>Genomic Encyclopedia of Type Strains, Phase IV (KMG-IV): sequencing the most valuable type-strain genomes for metagenomic binning, comparative biology and taxonomic classification.</title>
        <authorList>
            <person name="Goeker M."/>
        </authorList>
    </citation>
    <scope>NUCLEOTIDE SEQUENCE [LARGE SCALE GENOMIC DNA]</scope>
    <source>
        <strain evidence="2 3">DSM 102134</strain>
    </source>
</reference>
<dbReference type="InterPro" id="IPR025356">
    <property type="entry name" value="DUF4260"/>
</dbReference>
<dbReference type="Pfam" id="PF14079">
    <property type="entry name" value="DUF4260"/>
    <property type="match status" value="1"/>
</dbReference>
<gene>
    <name evidence="2" type="ORF">HNQ75_002159</name>
</gene>
<organism evidence="2 3">
    <name type="scientific">Pseudorhizobium flavum</name>
    <dbReference type="NCBI Taxonomy" id="1335061"/>
    <lineage>
        <taxon>Bacteria</taxon>
        <taxon>Pseudomonadati</taxon>
        <taxon>Pseudomonadota</taxon>
        <taxon>Alphaproteobacteria</taxon>
        <taxon>Hyphomicrobiales</taxon>
        <taxon>Rhizobiaceae</taxon>
        <taxon>Rhizobium/Agrobacterium group</taxon>
        <taxon>Pseudorhizobium</taxon>
    </lineage>
</organism>
<keyword evidence="1" id="KW-1133">Transmembrane helix</keyword>
<sequence>MRLFLRLENATVALVALGAYWHLGAGWWLFLMLILVPDVAMAGYLWGPRIGAICYNALHSYIGVGLLLILAYLTAWDLAVAIALIWAVHIGLDRALGYGLKHMSGFHDTHLGRIGQPVTK</sequence>
<comment type="caution">
    <text evidence="2">The sequence shown here is derived from an EMBL/GenBank/DDBJ whole genome shotgun (WGS) entry which is preliminary data.</text>
</comment>
<dbReference type="AlphaFoldDB" id="A0A7X0DEI9"/>
<protein>
    <recommendedName>
        <fullName evidence="4">DUF4260 family protein</fullName>
    </recommendedName>
</protein>
<dbReference type="Proteomes" id="UP000535501">
    <property type="component" value="Unassembled WGS sequence"/>
</dbReference>
<keyword evidence="3" id="KW-1185">Reference proteome</keyword>
<keyword evidence="1" id="KW-0812">Transmembrane</keyword>
<proteinExistence type="predicted"/>
<accession>A0A7X0DEI9</accession>